<dbReference type="EMBL" id="JAHKSW010000011">
    <property type="protein sequence ID" value="KAG7326755.1"/>
    <property type="molecule type" value="Genomic_DNA"/>
</dbReference>
<organism evidence="1 2">
    <name type="scientific">Hemibagrus wyckioides</name>
    <dbReference type="NCBI Taxonomy" id="337641"/>
    <lineage>
        <taxon>Eukaryota</taxon>
        <taxon>Metazoa</taxon>
        <taxon>Chordata</taxon>
        <taxon>Craniata</taxon>
        <taxon>Vertebrata</taxon>
        <taxon>Euteleostomi</taxon>
        <taxon>Actinopterygii</taxon>
        <taxon>Neopterygii</taxon>
        <taxon>Teleostei</taxon>
        <taxon>Ostariophysi</taxon>
        <taxon>Siluriformes</taxon>
        <taxon>Bagridae</taxon>
        <taxon>Hemibagrus</taxon>
    </lineage>
</organism>
<accession>A0A9D3NQT0</accession>
<evidence type="ECO:0000313" key="1">
    <source>
        <dbReference type="EMBL" id="KAG7326755.1"/>
    </source>
</evidence>
<keyword evidence="2" id="KW-1185">Reference proteome</keyword>
<name>A0A9D3NQT0_9TELE</name>
<proteinExistence type="predicted"/>
<dbReference type="AlphaFoldDB" id="A0A9D3NQT0"/>
<comment type="caution">
    <text evidence="1">The sequence shown here is derived from an EMBL/GenBank/DDBJ whole genome shotgun (WGS) entry which is preliminary data.</text>
</comment>
<gene>
    <name evidence="1" type="ORF">KOW79_010156</name>
</gene>
<dbReference type="Proteomes" id="UP000824219">
    <property type="component" value="Linkage Group LG11"/>
</dbReference>
<evidence type="ECO:0000313" key="2">
    <source>
        <dbReference type="Proteomes" id="UP000824219"/>
    </source>
</evidence>
<reference evidence="1 2" key="1">
    <citation type="submission" date="2021-06" db="EMBL/GenBank/DDBJ databases">
        <title>Chromosome-level genome assembly of the red-tail catfish (Hemibagrus wyckioides).</title>
        <authorList>
            <person name="Shao F."/>
        </authorList>
    </citation>
    <scope>NUCLEOTIDE SEQUENCE [LARGE SCALE GENOMIC DNA]</scope>
    <source>
        <strain evidence="1">EC202008001</strain>
        <tissue evidence="1">Blood</tissue>
    </source>
</reference>
<protein>
    <submittedName>
        <fullName evidence="1">Uncharacterized protein</fullName>
    </submittedName>
</protein>
<sequence>MIAVSVVQAGGGRGLAATDRGAAALFLQSARLRGPWRAIRTDGRGNEGEQNIAVVISGSKSAWIVVL</sequence>